<dbReference type="SUPFAM" id="SSF161098">
    <property type="entry name" value="MetI-like"/>
    <property type="match status" value="1"/>
</dbReference>
<evidence type="ECO:0000256" key="3">
    <source>
        <dbReference type="ARBA" id="ARBA00022475"/>
    </source>
</evidence>
<accession>A0ABY5P8B7</accession>
<name>A0ABY5P8B7_9LACT</name>
<dbReference type="InterPro" id="IPR035906">
    <property type="entry name" value="MetI-like_sf"/>
</dbReference>
<keyword evidence="10" id="KW-1185">Reference proteome</keyword>
<keyword evidence="6 7" id="KW-0472">Membrane</keyword>
<feature type="transmembrane region" description="Helical" evidence="7">
    <location>
        <begin position="110"/>
        <end position="130"/>
    </location>
</feature>
<dbReference type="PROSITE" id="PS50928">
    <property type="entry name" value="ABC_TM1"/>
    <property type="match status" value="1"/>
</dbReference>
<comment type="similarity">
    <text evidence="7">Belongs to the binding-protein-dependent transport system permease family.</text>
</comment>
<evidence type="ECO:0000256" key="2">
    <source>
        <dbReference type="ARBA" id="ARBA00022448"/>
    </source>
</evidence>
<keyword evidence="3" id="KW-1003">Cell membrane</keyword>
<comment type="subcellular location">
    <subcellularLocation>
        <location evidence="1 7">Cell membrane</location>
        <topology evidence="1 7">Multi-pass membrane protein</topology>
    </subcellularLocation>
</comment>
<gene>
    <name evidence="9" type="ORF">NRE15_04925</name>
</gene>
<dbReference type="Pfam" id="PF00528">
    <property type="entry name" value="BPD_transp_1"/>
    <property type="match status" value="1"/>
</dbReference>
<keyword evidence="4 7" id="KW-0812">Transmembrane</keyword>
<evidence type="ECO:0000259" key="8">
    <source>
        <dbReference type="PROSITE" id="PS50928"/>
    </source>
</evidence>
<feature type="transmembrane region" description="Helical" evidence="7">
    <location>
        <begin position="222"/>
        <end position="245"/>
    </location>
</feature>
<evidence type="ECO:0000256" key="4">
    <source>
        <dbReference type="ARBA" id="ARBA00022692"/>
    </source>
</evidence>
<sequence>MAASASTRNQRTAWGFLLPYLLLFAIFIIVPVLIAMLLSFFYFDAIQFPTWAGLNNYITLLTQDEVFMQYVLPNTLQFAIIVGPGGYVISFMVAWMLAQIPKGPRNLLALIMYSPSMTAGVAMTVLWTIIFSGDASGYLNSLLMRFDIIQQPIQFLQSPDHLMNIMIIVSLWSSMGVGFLAMLSGILNINPELYEAAYIDGLSNRFQEIVYITIPAMRPQMLFGAVMAVVNAFQSGYIGVALSGSNPTPQYAGQLMVNHIEDYGFIRYEMGYAAAISVLLLLLIYGFSRVANRLFGPD</sequence>
<dbReference type="RefSeq" id="WP_313794486.1">
    <property type="nucleotide sequence ID" value="NZ_CP102453.1"/>
</dbReference>
<organism evidence="9 10">
    <name type="scientific">Fundicoccus culcitae</name>
    <dbReference type="NCBI Taxonomy" id="2969821"/>
    <lineage>
        <taxon>Bacteria</taxon>
        <taxon>Bacillati</taxon>
        <taxon>Bacillota</taxon>
        <taxon>Bacilli</taxon>
        <taxon>Lactobacillales</taxon>
        <taxon>Aerococcaceae</taxon>
        <taxon>Fundicoccus</taxon>
    </lineage>
</organism>
<evidence type="ECO:0000313" key="10">
    <source>
        <dbReference type="Proteomes" id="UP001315967"/>
    </source>
</evidence>
<feature type="transmembrane region" description="Helical" evidence="7">
    <location>
        <begin position="20"/>
        <end position="43"/>
    </location>
</feature>
<dbReference type="PANTHER" id="PTHR43005">
    <property type="entry name" value="BLR7065 PROTEIN"/>
    <property type="match status" value="1"/>
</dbReference>
<feature type="domain" description="ABC transmembrane type-1" evidence="8">
    <location>
        <begin position="72"/>
        <end position="291"/>
    </location>
</feature>
<dbReference type="Gene3D" id="1.10.3720.10">
    <property type="entry name" value="MetI-like"/>
    <property type="match status" value="1"/>
</dbReference>
<feature type="transmembrane region" description="Helical" evidence="7">
    <location>
        <begin position="265"/>
        <end position="287"/>
    </location>
</feature>
<evidence type="ECO:0000256" key="6">
    <source>
        <dbReference type="ARBA" id="ARBA00023136"/>
    </source>
</evidence>
<feature type="transmembrane region" description="Helical" evidence="7">
    <location>
        <begin position="76"/>
        <end position="98"/>
    </location>
</feature>
<keyword evidence="5 7" id="KW-1133">Transmembrane helix</keyword>
<evidence type="ECO:0000256" key="7">
    <source>
        <dbReference type="RuleBase" id="RU363032"/>
    </source>
</evidence>
<dbReference type="CDD" id="cd06261">
    <property type="entry name" value="TM_PBP2"/>
    <property type="match status" value="1"/>
</dbReference>
<keyword evidence="2 7" id="KW-0813">Transport</keyword>
<reference evidence="9 10" key="1">
    <citation type="submission" date="2022-08" db="EMBL/GenBank/DDBJ databases">
        <title>Aerococcaceae sp. nov isolated from spoiled eye mask.</title>
        <authorList>
            <person name="Zhou G."/>
            <person name="Xie X.-B."/>
            <person name="Shi Q.-S."/>
            <person name="Wang Y.-S."/>
            <person name="Wen X."/>
            <person name="Peng H."/>
            <person name="Yang X.-J."/>
            <person name="Tao H.-B."/>
            <person name="Huang X.-M."/>
        </authorList>
    </citation>
    <scope>NUCLEOTIDE SEQUENCE [LARGE SCALE GENOMIC DNA]</scope>
    <source>
        <strain evidence="10">DM20194951</strain>
    </source>
</reference>
<dbReference type="PANTHER" id="PTHR43005:SF1">
    <property type="entry name" value="SPERMIDINE_PUTRESCINE TRANSPORT SYSTEM PERMEASE PROTEIN"/>
    <property type="match status" value="1"/>
</dbReference>
<evidence type="ECO:0000256" key="1">
    <source>
        <dbReference type="ARBA" id="ARBA00004651"/>
    </source>
</evidence>
<evidence type="ECO:0000313" key="9">
    <source>
        <dbReference type="EMBL" id="UUX34992.1"/>
    </source>
</evidence>
<protein>
    <submittedName>
        <fullName evidence="9">Sugar ABC transporter permease</fullName>
    </submittedName>
</protein>
<dbReference type="EMBL" id="CP102453">
    <property type="protein sequence ID" value="UUX34992.1"/>
    <property type="molecule type" value="Genomic_DNA"/>
</dbReference>
<feature type="transmembrane region" description="Helical" evidence="7">
    <location>
        <begin position="162"/>
        <end position="183"/>
    </location>
</feature>
<evidence type="ECO:0000256" key="5">
    <source>
        <dbReference type="ARBA" id="ARBA00022989"/>
    </source>
</evidence>
<dbReference type="InterPro" id="IPR000515">
    <property type="entry name" value="MetI-like"/>
</dbReference>
<dbReference type="Proteomes" id="UP001315967">
    <property type="component" value="Chromosome"/>
</dbReference>
<proteinExistence type="inferred from homology"/>